<dbReference type="Proteomes" id="UP000216779">
    <property type="component" value="Unassembled WGS sequence"/>
</dbReference>
<reference evidence="1 2" key="1">
    <citation type="submission" date="2017-03" db="EMBL/GenBank/DDBJ databases">
        <title>Lifting the veil on microbial sulfur biogeochemistry in mining wastewaters.</title>
        <authorList>
            <person name="Kantor R.S."/>
            <person name="Colenbrander Nelson T."/>
            <person name="Marshall S."/>
            <person name="Bennett D."/>
            <person name="Apte S."/>
            <person name="Camacho D."/>
            <person name="Thomas B.C."/>
            <person name="Warren L.A."/>
            <person name="Banfield J.F."/>
        </authorList>
    </citation>
    <scope>NUCLEOTIDE SEQUENCE [LARGE SCALE GENOMIC DNA]</scope>
    <source>
        <strain evidence="1">21-59-9</strain>
    </source>
</reference>
<evidence type="ECO:0000313" key="2">
    <source>
        <dbReference type="Proteomes" id="UP000216779"/>
    </source>
</evidence>
<organism evidence="1 2">
    <name type="scientific">Acidithiobacillus ferrivorans</name>
    <dbReference type="NCBI Taxonomy" id="160808"/>
    <lineage>
        <taxon>Bacteria</taxon>
        <taxon>Pseudomonadati</taxon>
        <taxon>Pseudomonadota</taxon>
        <taxon>Acidithiobacillia</taxon>
        <taxon>Acidithiobacillales</taxon>
        <taxon>Acidithiobacillaceae</taxon>
        <taxon>Acidithiobacillus</taxon>
    </lineage>
</organism>
<comment type="caution">
    <text evidence="1">The sequence shown here is derived from an EMBL/GenBank/DDBJ whole genome shotgun (WGS) entry which is preliminary data.</text>
</comment>
<protein>
    <submittedName>
        <fullName evidence="1">Uncharacterized protein</fullName>
    </submittedName>
</protein>
<name>A0A257SMZ5_9PROT</name>
<dbReference type="AlphaFoldDB" id="A0A257SMZ5"/>
<dbReference type="EMBL" id="NCBC01000561">
    <property type="protein sequence ID" value="OYV74487.1"/>
    <property type="molecule type" value="Genomic_DNA"/>
</dbReference>
<evidence type="ECO:0000313" key="1">
    <source>
        <dbReference type="EMBL" id="OYV74487.1"/>
    </source>
</evidence>
<proteinExistence type="predicted"/>
<accession>A0A257SMZ5</accession>
<sequence>MPAGTQCAQTMGGQSGMNQHCAQLQAAAGYLDARAAPANSPHWQPLVASVSLAPAPACRTQVTPDFSFSRSPPRSVPLNLRYCVFLK</sequence>
<gene>
    <name evidence="1" type="ORF">B7Z70_11900</name>
</gene>